<dbReference type="SMART" id="SM00822">
    <property type="entry name" value="PKS_KR"/>
    <property type="match status" value="1"/>
</dbReference>
<comment type="similarity">
    <text evidence="1">Belongs to the short-chain dehydrogenases/reductases (SDR) family.</text>
</comment>
<dbReference type="CDD" id="cd05233">
    <property type="entry name" value="SDR_c"/>
    <property type="match status" value="1"/>
</dbReference>
<dbReference type="PANTHER" id="PTHR42760">
    <property type="entry name" value="SHORT-CHAIN DEHYDROGENASES/REDUCTASES FAMILY MEMBER"/>
    <property type="match status" value="1"/>
</dbReference>
<dbReference type="PRINTS" id="PR00080">
    <property type="entry name" value="SDRFAMILY"/>
</dbReference>
<evidence type="ECO:0000256" key="2">
    <source>
        <dbReference type="ARBA" id="ARBA00023002"/>
    </source>
</evidence>
<name>A0ABX8F2V0_9PSED</name>
<keyword evidence="2" id="KW-0560">Oxidoreductase</keyword>
<dbReference type="EMBL" id="CP075566">
    <property type="protein sequence ID" value="QVW26127.1"/>
    <property type="molecule type" value="Genomic_DNA"/>
</dbReference>
<accession>A0ABX8F2V0</accession>
<dbReference type="RefSeq" id="WP_214383489.1">
    <property type="nucleotide sequence ID" value="NZ_CP075566.1"/>
</dbReference>
<organism evidence="4 5">
    <name type="scientific">Pseudomonas hormoni</name>
    <dbReference type="NCBI Taxonomy" id="3093767"/>
    <lineage>
        <taxon>Bacteria</taxon>
        <taxon>Pseudomonadati</taxon>
        <taxon>Pseudomonadota</taxon>
        <taxon>Gammaproteobacteria</taxon>
        <taxon>Pseudomonadales</taxon>
        <taxon>Pseudomonadaceae</taxon>
        <taxon>Pseudomonas</taxon>
    </lineage>
</organism>
<dbReference type="InterPro" id="IPR036291">
    <property type="entry name" value="NAD(P)-bd_dom_sf"/>
</dbReference>
<dbReference type="SUPFAM" id="SSF51735">
    <property type="entry name" value="NAD(P)-binding Rossmann-fold domains"/>
    <property type="match status" value="1"/>
</dbReference>
<reference evidence="4 5" key="1">
    <citation type="submission" date="2021-05" db="EMBL/GenBank/DDBJ databases">
        <title>Complete genome of the cytokinin-producing biocontrol strain Pseudomonas fluorescens G20-18.</title>
        <authorList>
            <person name="Nielsen T.K."/>
            <person name="Mekureyaw M.F."/>
            <person name="Hansen L.H."/>
            <person name="Nicolaisen M.H."/>
            <person name="Roitsch T.G."/>
            <person name="Hennessy R.C."/>
        </authorList>
    </citation>
    <scope>NUCLEOTIDE SEQUENCE [LARGE SCALE GENOMIC DNA]</scope>
    <source>
        <strain evidence="4 5">G20-18</strain>
    </source>
</reference>
<evidence type="ECO:0000313" key="4">
    <source>
        <dbReference type="EMBL" id="QVW26127.1"/>
    </source>
</evidence>
<dbReference type="PANTHER" id="PTHR42760:SF133">
    <property type="entry name" value="3-OXOACYL-[ACYL-CARRIER-PROTEIN] REDUCTASE"/>
    <property type="match status" value="1"/>
</dbReference>
<dbReference type="Gene3D" id="3.40.50.720">
    <property type="entry name" value="NAD(P)-binding Rossmann-like Domain"/>
    <property type="match status" value="1"/>
</dbReference>
<feature type="domain" description="Ketoreductase" evidence="3">
    <location>
        <begin position="8"/>
        <end position="195"/>
    </location>
</feature>
<evidence type="ECO:0000259" key="3">
    <source>
        <dbReference type="SMART" id="SM00822"/>
    </source>
</evidence>
<dbReference type="PRINTS" id="PR00081">
    <property type="entry name" value="GDHRDH"/>
</dbReference>
<evidence type="ECO:0000313" key="5">
    <source>
        <dbReference type="Proteomes" id="UP000681155"/>
    </source>
</evidence>
<dbReference type="Pfam" id="PF13561">
    <property type="entry name" value="adh_short_C2"/>
    <property type="match status" value="1"/>
</dbReference>
<gene>
    <name evidence="4" type="ORF">KJF94_11550</name>
</gene>
<protein>
    <submittedName>
        <fullName evidence="4">SDR family oxidoreductase</fullName>
    </submittedName>
</protein>
<dbReference type="InterPro" id="IPR002347">
    <property type="entry name" value="SDR_fam"/>
</dbReference>
<evidence type="ECO:0000256" key="1">
    <source>
        <dbReference type="ARBA" id="ARBA00006484"/>
    </source>
</evidence>
<sequence length="251" mass="25662">MSKIFTGKVVLITGGSRGLGAATARAFADEGADIAITYVESEGKALSVVADLQSRGVKARAIKADQGAPETADALMAEVVKHFGRLDVLVNNAAVAWQGKTLDDPSIDNDAMDRQWKINVAGVVANIRAAVKHLPEGGRIVSVGSGLGTRAGFPGTADYAATKAAVIGYSKGAARDLGARNITVNVVQAGLMATDMAAASKDGLPPSLMDVHAIRRMATVEEVAAGILFLAGPTASYITGSVLDVNGGYLA</sequence>
<proteinExistence type="inferred from homology"/>
<dbReference type="Proteomes" id="UP000681155">
    <property type="component" value="Chromosome"/>
</dbReference>
<keyword evidence="5" id="KW-1185">Reference proteome</keyword>
<dbReference type="InterPro" id="IPR057326">
    <property type="entry name" value="KR_dom"/>
</dbReference>